<protein>
    <submittedName>
        <fullName evidence="1">Uncharacterized protein</fullName>
    </submittedName>
</protein>
<proteinExistence type="predicted"/>
<reference evidence="1" key="1">
    <citation type="submission" date="2023-07" db="EMBL/GenBank/DDBJ databases">
        <title>Black Yeasts Isolated from many extreme environments.</title>
        <authorList>
            <person name="Coleine C."/>
            <person name="Stajich J.E."/>
            <person name="Selbmann L."/>
        </authorList>
    </citation>
    <scope>NUCLEOTIDE SEQUENCE</scope>
    <source>
        <strain evidence="1">CCFEE 5714</strain>
    </source>
</reference>
<keyword evidence="2" id="KW-1185">Reference proteome</keyword>
<comment type="caution">
    <text evidence="1">The sequence shown here is derived from an EMBL/GenBank/DDBJ whole genome shotgun (WGS) entry which is preliminary data.</text>
</comment>
<dbReference type="Proteomes" id="UP001281147">
    <property type="component" value="Unassembled WGS sequence"/>
</dbReference>
<dbReference type="EMBL" id="JAUTXU010000207">
    <property type="protein sequence ID" value="KAK3698743.1"/>
    <property type="molecule type" value="Genomic_DNA"/>
</dbReference>
<evidence type="ECO:0000313" key="1">
    <source>
        <dbReference type="EMBL" id="KAK3698743.1"/>
    </source>
</evidence>
<evidence type="ECO:0000313" key="2">
    <source>
        <dbReference type="Proteomes" id="UP001281147"/>
    </source>
</evidence>
<accession>A0ACC3MLR7</accession>
<name>A0ACC3MLR7_9PEZI</name>
<gene>
    <name evidence="1" type="ORF">LTR37_016833</name>
</gene>
<organism evidence="1 2">
    <name type="scientific">Vermiconidia calcicola</name>
    <dbReference type="NCBI Taxonomy" id="1690605"/>
    <lineage>
        <taxon>Eukaryota</taxon>
        <taxon>Fungi</taxon>
        <taxon>Dikarya</taxon>
        <taxon>Ascomycota</taxon>
        <taxon>Pezizomycotina</taxon>
        <taxon>Dothideomycetes</taxon>
        <taxon>Dothideomycetidae</taxon>
        <taxon>Mycosphaerellales</taxon>
        <taxon>Extremaceae</taxon>
        <taxon>Vermiconidia</taxon>
    </lineage>
</organism>
<sequence length="581" mass="62687">MSSVDLDDIDDFDDDIDDDDDDIATSVATAVPTTATTSFPVTSATALTAAGTPTSPTPTSTAETTASAGPSATTSNDSTAELTTSSSQTVFVTTENQSTFTVTAAAEGATPTRTTNGQGGSQGLSAGAAAGVAFGVIIPILLLGVGLWYFLRRRRARRRKTSTGGTHTAQSVNEKRDVNGDSRPPDELYGGMAKVGHNAQPVEAAGDREFKVHDGRYGGVAELHPSDRAAEVGTGNIPRKALPVPAMAELDGGTVGSSELPANPVQASERTHSQEPLQQDMRSPQSTVSPLGSSLGTISRASWKLKQDKGAAMPETQENGPVNLLRPLLLMCYSAFFLPLTVFHLLVNFQLKTFLSADDFKDEWFARLWAFFGPKSRDMAAPAVMPLLQKNASGVCLDIGPGSGQWLYLFQRADNPDIKKIYGIEPNPGMHKALRENAVRAGLESYEGEIYEIIGCGAEELQTKGGLQKNSIDTIITVQCLCSIPTPEIIIKELYPLLKPGGQWLVYEHIRTKYRSDFVEYWQSGINIVWPHMFNGCNIRRPTDEWLLQAGDWEEVKLRPGAGEGKYDTVPHIIGTLKKRK</sequence>